<gene>
    <name evidence="2" type="ORF">Poly21_00710</name>
</gene>
<dbReference type="Proteomes" id="UP000319908">
    <property type="component" value="Unassembled WGS sequence"/>
</dbReference>
<dbReference type="EMBL" id="SJPU01000001">
    <property type="protein sequence ID" value="TWU17919.1"/>
    <property type="molecule type" value="Genomic_DNA"/>
</dbReference>
<organism evidence="2 3">
    <name type="scientific">Allorhodopirellula heiligendammensis</name>
    <dbReference type="NCBI Taxonomy" id="2714739"/>
    <lineage>
        <taxon>Bacteria</taxon>
        <taxon>Pseudomonadati</taxon>
        <taxon>Planctomycetota</taxon>
        <taxon>Planctomycetia</taxon>
        <taxon>Pirellulales</taxon>
        <taxon>Pirellulaceae</taxon>
        <taxon>Allorhodopirellula</taxon>
    </lineage>
</organism>
<dbReference type="PANTHER" id="PTHR33608">
    <property type="entry name" value="BLL2464 PROTEIN"/>
    <property type="match status" value="1"/>
</dbReference>
<evidence type="ECO:0000313" key="3">
    <source>
        <dbReference type="Proteomes" id="UP000319908"/>
    </source>
</evidence>
<comment type="caution">
    <text evidence="2">The sequence shown here is derived from an EMBL/GenBank/DDBJ whole genome shotgun (WGS) entry which is preliminary data.</text>
</comment>
<dbReference type="Gene3D" id="3.40.50.410">
    <property type="entry name" value="von Willebrand factor, type A domain"/>
    <property type="match status" value="1"/>
</dbReference>
<name>A0A5C6C540_9BACT</name>
<feature type="domain" description="DUF58" evidence="1">
    <location>
        <begin position="51"/>
        <end position="254"/>
    </location>
</feature>
<sequence>MWNQQQPRDFLDPAVLAALGGMPLMARRPMRGSVSGKHTSPTRGSSVEFAQYRKYVPGDDLRRLDWRAHGRSDRYYVKEFEADTNLRCCLVVDTSGSMEFGTVTEKATDAVTKKTLTKLQYARRIAATIGYLAVGQGDAVGLSCVADGIVKHLPALRNPSHLRTIFDTLEEIRGQGETHLVEVLHELAETTRQGAMIIVMSDFFVDPDLLRGCFEHIRFRKHDLSLFHLLDPMELSFSFGRPTRFLDMEGGTAIFAEPSEIADRYHQALQQYLESMQEIVTQTGVDYHRVGIDESYQDVLTRFLTRRAMARKVR</sequence>
<accession>A0A5C6C540</accession>
<proteinExistence type="predicted"/>
<reference evidence="2 3" key="1">
    <citation type="journal article" date="2020" name="Antonie Van Leeuwenhoek">
        <title>Rhodopirellula heiligendammensis sp. nov., Rhodopirellula pilleata sp. nov., and Rhodopirellula solitaria sp. nov. isolated from natural or artificial marine surfaces in Northern Germany and California, USA, and emended description of the genus Rhodopirellula.</title>
        <authorList>
            <person name="Kallscheuer N."/>
            <person name="Wiegand S."/>
            <person name="Jogler M."/>
            <person name="Boedeker C."/>
            <person name="Peeters S.H."/>
            <person name="Rast P."/>
            <person name="Heuer A."/>
            <person name="Jetten M.S.M."/>
            <person name="Rohde M."/>
            <person name="Jogler C."/>
        </authorList>
    </citation>
    <scope>NUCLEOTIDE SEQUENCE [LARGE SCALE GENOMIC DNA]</scope>
    <source>
        <strain evidence="2 3">Poly21</strain>
    </source>
</reference>
<dbReference type="OrthoDB" id="9780819at2"/>
<protein>
    <recommendedName>
        <fullName evidence="1">DUF58 domain-containing protein</fullName>
    </recommendedName>
</protein>
<dbReference type="PANTHER" id="PTHR33608:SF7">
    <property type="entry name" value="DUF58 DOMAIN-CONTAINING PROTEIN"/>
    <property type="match status" value="1"/>
</dbReference>
<dbReference type="SUPFAM" id="SSF53300">
    <property type="entry name" value="vWA-like"/>
    <property type="match status" value="1"/>
</dbReference>
<evidence type="ECO:0000259" key="1">
    <source>
        <dbReference type="Pfam" id="PF01882"/>
    </source>
</evidence>
<keyword evidence="3" id="KW-1185">Reference proteome</keyword>
<dbReference type="InterPro" id="IPR002881">
    <property type="entry name" value="DUF58"/>
</dbReference>
<dbReference type="InterPro" id="IPR036465">
    <property type="entry name" value="vWFA_dom_sf"/>
</dbReference>
<dbReference type="AlphaFoldDB" id="A0A5C6C540"/>
<dbReference type="RefSeq" id="WP_146404874.1">
    <property type="nucleotide sequence ID" value="NZ_SJPU01000001.1"/>
</dbReference>
<dbReference type="Pfam" id="PF01882">
    <property type="entry name" value="DUF58"/>
    <property type="match status" value="1"/>
</dbReference>
<evidence type="ECO:0000313" key="2">
    <source>
        <dbReference type="EMBL" id="TWU17919.1"/>
    </source>
</evidence>